<name>E0I813_9BACL</name>
<dbReference type="STRING" id="717606.PaecuDRAFT_1764"/>
<dbReference type="OrthoDB" id="1982228at2"/>
<dbReference type="EMBL" id="AEDD01000004">
    <property type="protein sequence ID" value="EFM11318.1"/>
    <property type="molecule type" value="Genomic_DNA"/>
</dbReference>
<feature type="region of interest" description="Disordered" evidence="1">
    <location>
        <begin position="785"/>
        <end position="819"/>
    </location>
</feature>
<dbReference type="eggNOG" id="COG3210">
    <property type="taxonomic scope" value="Bacteria"/>
</dbReference>
<proteinExistence type="predicted"/>
<dbReference type="AlphaFoldDB" id="E0I813"/>
<sequence length="819" mass="86107">MTNSQLQLQQFERNHYFYGKLLTVRDFQLEQSYMNEKRNLLNRFVHGTGVIGGLHLAPIDGTGIRLTPGTALDANGREIVVAANVDIADISKLAGYPPVYGGGVLYATLSYDETAREPVPAVANAIPGQDGIETNKIRETFRFALTTEPPAASANLDAVYRKTVTIFENDQIIVNRSVPRVVNPGDIIEVVLSVTTKLAPTGTLQVDIVESLPSLFTQLSSWKDNKIPFVLTGLPMNTTRSQRYYARAGELPAGGTIGGNVFINSVLFNSQHESELAVVADRSVIRLLAEQYFDKQLSNGGASEGTVVLAALTISNKGLITAIDESVRPFVYNNELLFQLLLSEKQRPPVLPTHAATHRSGGPDELNVNNLSGTLADPQKVAVQDEGTALTVRTKINFVGAGVTASDDSVNNRTNVTIAGMTSHAASHQDGGADKINVNNLSGTLADPQKVTVQEEGVALTPRTKINFVGPGVTATDDPTNSRINVSISGASLSHAATHQDGGTDEINVNNLSGTLADPQKVLVQDEGTALTARPKINFTGAGVIATDDPTNNRINVTIAGGGSSGGSGAIISSGSVTFQDVAPGQILTSPAISHQLLSNNVGIVLGVAQSFLSGGIIESAELVQSSDSIDKLATVEKLDAAESFSASLSTGGGGTTPPIIVQPDPGPVPPSFPNLYPLMQMGNVAELEPESPLVVASYRTNSSSSFSITLQDRRVFTGLNESVNWIVTWWAFAGTVQTGGIIVQGGGTGSGGVDTSLVGGVSSARLTDLKVSEETVADNKLADEIKLTEPAPETIKRVRKPVVKDTTQPAPGDPPAES</sequence>
<evidence type="ECO:0000313" key="2">
    <source>
        <dbReference type="EMBL" id="EFM11318.1"/>
    </source>
</evidence>
<dbReference type="RefSeq" id="WP_006037775.1">
    <property type="nucleotide sequence ID" value="NZ_AEDD01000004.1"/>
</dbReference>
<protein>
    <submittedName>
        <fullName evidence="2">Uncharacterized protein</fullName>
    </submittedName>
</protein>
<evidence type="ECO:0000256" key="1">
    <source>
        <dbReference type="SAM" id="MobiDB-lite"/>
    </source>
</evidence>
<accession>E0I813</accession>
<reference evidence="2 3" key="1">
    <citation type="submission" date="2010-07" db="EMBL/GenBank/DDBJ databases">
        <title>The draft genome of Paenibacillus curdlanolyticus YK9.</title>
        <authorList>
            <consortium name="US DOE Joint Genome Institute (JGI-PGF)"/>
            <person name="Lucas S."/>
            <person name="Copeland A."/>
            <person name="Lapidus A."/>
            <person name="Cheng J.-F."/>
            <person name="Bruce D."/>
            <person name="Goodwin L."/>
            <person name="Pitluck S."/>
            <person name="Land M.L."/>
            <person name="Hauser L."/>
            <person name="Chang Y.-J."/>
            <person name="Jeffries C."/>
            <person name="Anderson I.J."/>
            <person name="Johnson E."/>
            <person name="Loganathan U."/>
            <person name="Mulhopadhyay B."/>
            <person name="Kyrpides N."/>
            <person name="Woyke T.J."/>
        </authorList>
    </citation>
    <scope>NUCLEOTIDE SEQUENCE [LARGE SCALE GENOMIC DNA]</scope>
    <source>
        <strain evidence="2 3">YK9</strain>
    </source>
</reference>
<evidence type="ECO:0000313" key="3">
    <source>
        <dbReference type="Proteomes" id="UP000005387"/>
    </source>
</evidence>
<keyword evidence="3" id="KW-1185">Reference proteome</keyword>
<dbReference type="Proteomes" id="UP000005387">
    <property type="component" value="Unassembled WGS sequence"/>
</dbReference>
<gene>
    <name evidence="2" type="ORF">PaecuDRAFT_1764</name>
</gene>
<organism evidence="2 3">
    <name type="scientific">Paenibacillus curdlanolyticus YK9</name>
    <dbReference type="NCBI Taxonomy" id="717606"/>
    <lineage>
        <taxon>Bacteria</taxon>
        <taxon>Bacillati</taxon>
        <taxon>Bacillota</taxon>
        <taxon>Bacilli</taxon>
        <taxon>Bacillales</taxon>
        <taxon>Paenibacillaceae</taxon>
        <taxon>Paenibacillus</taxon>
    </lineage>
</organism>